<evidence type="ECO:0000313" key="2">
    <source>
        <dbReference type="Proteomes" id="UP001148838"/>
    </source>
</evidence>
<keyword evidence="2" id="KW-1185">Reference proteome</keyword>
<comment type="caution">
    <text evidence="1">The sequence shown here is derived from an EMBL/GenBank/DDBJ whole genome shotgun (WGS) entry which is preliminary data.</text>
</comment>
<gene>
    <name evidence="1" type="ORF">ANN_09333</name>
</gene>
<reference evidence="1 2" key="1">
    <citation type="journal article" date="2022" name="Allergy">
        <title>Genome assembly and annotation of Periplaneta americana reveal a comprehensive cockroach allergen profile.</title>
        <authorList>
            <person name="Wang L."/>
            <person name="Xiong Q."/>
            <person name="Saelim N."/>
            <person name="Wang L."/>
            <person name="Nong W."/>
            <person name="Wan A.T."/>
            <person name="Shi M."/>
            <person name="Liu X."/>
            <person name="Cao Q."/>
            <person name="Hui J.H.L."/>
            <person name="Sookrung N."/>
            <person name="Leung T.F."/>
            <person name="Tungtrongchitr A."/>
            <person name="Tsui S.K.W."/>
        </authorList>
    </citation>
    <scope>NUCLEOTIDE SEQUENCE [LARGE SCALE GENOMIC DNA]</scope>
    <source>
        <strain evidence="1">PWHHKU_190912</strain>
    </source>
</reference>
<dbReference type="EMBL" id="JAJSOF020000005">
    <property type="protein sequence ID" value="KAJ4447329.1"/>
    <property type="molecule type" value="Genomic_DNA"/>
</dbReference>
<accession>A0ABQ8TLE3</accession>
<dbReference type="Proteomes" id="UP001148838">
    <property type="component" value="Unassembled WGS sequence"/>
</dbReference>
<sequence length="75" mass="8564">MAGLCEGGNEPPGSLKASKVFLKKEKVEDLQKNIHYVEDIHREFYIDILQSCVITRLRDFGPNTAVQWEIRITAC</sequence>
<proteinExistence type="predicted"/>
<evidence type="ECO:0000313" key="1">
    <source>
        <dbReference type="EMBL" id="KAJ4447329.1"/>
    </source>
</evidence>
<name>A0ABQ8TLE3_PERAM</name>
<protein>
    <submittedName>
        <fullName evidence="1">Uncharacterized protein</fullName>
    </submittedName>
</protein>
<organism evidence="1 2">
    <name type="scientific">Periplaneta americana</name>
    <name type="common">American cockroach</name>
    <name type="synonym">Blatta americana</name>
    <dbReference type="NCBI Taxonomy" id="6978"/>
    <lineage>
        <taxon>Eukaryota</taxon>
        <taxon>Metazoa</taxon>
        <taxon>Ecdysozoa</taxon>
        <taxon>Arthropoda</taxon>
        <taxon>Hexapoda</taxon>
        <taxon>Insecta</taxon>
        <taxon>Pterygota</taxon>
        <taxon>Neoptera</taxon>
        <taxon>Polyneoptera</taxon>
        <taxon>Dictyoptera</taxon>
        <taxon>Blattodea</taxon>
        <taxon>Blattoidea</taxon>
        <taxon>Blattidae</taxon>
        <taxon>Blattinae</taxon>
        <taxon>Periplaneta</taxon>
    </lineage>
</organism>